<dbReference type="PROSITE" id="PS00639">
    <property type="entry name" value="THIOL_PROTEASE_HIS"/>
    <property type="match status" value="1"/>
</dbReference>
<dbReference type="PRINTS" id="PR00705">
    <property type="entry name" value="PAPAIN"/>
</dbReference>
<dbReference type="InterPro" id="IPR013128">
    <property type="entry name" value="Peptidase_C1A"/>
</dbReference>
<comment type="similarity">
    <text evidence="1">Belongs to the peptidase C1 family.</text>
</comment>
<dbReference type="SMART" id="SM00645">
    <property type="entry name" value="Pept_C1"/>
    <property type="match status" value="1"/>
</dbReference>
<dbReference type="GO" id="GO:0006508">
    <property type="term" value="P:proteolysis"/>
    <property type="evidence" value="ECO:0007669"/>
    <property type="project" value="UniProtKB-KW"/>
</dbReference>
<keyword evidence="3" id="KW-0378">Hydrolase</keyword>
<dbReference type="InterPro" id="IPR000169">
    <property type="entry name" value="Pept_cys_AS"/>
</dbReference>
<accession>A0ABD2IG11</accession>
<comment type="caution">
    <text evidence="8">The sequence shown here is derived from an EMBL/GenBank/DDBJ whole genome shotgun (WGS) entry which is preliminary data.</text>
</comment>
<feature type="chain" id="PRO_5044821391" description="Peptidase C1A papain C-terminal domain-containing protein" evidence="6">
    <location>
        <begin position="29"/>
        <end position="502"/>
    </location>
</feature>
<keyword evidence="9" id="KW-1185">Reference proteome</keyword>
<evidence type="ECO:0000313" key="9">
    <source>
        <dbReference type="Proteomes" id="UP001620626"/>
    </source>
</evidence>
<evidence type="ECO:0000313" key="8">
    <source>
        <dbReference type="EMBL" id="KAL3079129.1"/>
    </source>
</evidence>
<evidence type="ECO:0000256" key="4">
    <source>
        <dbReference type="ARBA" id="ARBA00022807"/>
    </source>
</evidence>
<dbReference type="InterPro" id="IPR025660">
    <property type="entry name" value="Pept_his_AS"/>
</dbReference>
<gene>
    <name evidence="8" type="ORF">niasHT_036182</name>
</gene>
<dbReference type="Pfam" id="PF00112">
    <property type="entry name" value="Peptidase_C1"/>
    <property type="match status" value="1"/>
</dbReference>
<feature type="domain" description="Peptidase C1A papain C-terminal" evidence="7">
    <location>
        <begin position="232"/>
        <end position="499"/>
    </location>
</feature>
<dbReference type="Gene3D" id="3.90.70.10">
    <property type="entry name" value="Cysteine proteinases"/>
    <property type="match status" value="1"/>
</dbReference>
<dbReference type="PANTHER" id="PTHR12411">
    <property type="entry name" value="CYSTEINE PROTEASE FAMILY C1-RELATED"/>
    <property type="match status" value="1"/>
</dbReference>
<dbReference type="PROSITE" id="PS00139">
    <property type="entry name" value="THIOL_PROTEASE_CYS"/>
    <property type="match status" value="1"/>
</dbReference>
<evidence type="ECO:0000256" key="1">
    <source>
        <dbReference type="ARBA" id="ARBA00008455"/>
    </source>
</evidence>
<proteinExistence type="inferred from homology"/>
<evidence type="ECO:0000256" key="2">
    <source>
        <dbReference type="ARBA" id="ARBA00022670"/>
    </source>
</evidence>
<evidence type="ECO:0000256" key="6">
    <source>
        <dbReference type="SAM" id="SignalP"/>
    </source>
</evidence>
<feature type="region of interest" description="Disordered" evidence="5">
    <location>
        <begin position="45"/>
        <end position="66"/>
    </location>
</feature>
<dbReference type="InterPro" id="IPR000668">
    <property type="entry name" value="Peptidase_C1A_C"/>
</dbReference>
<feature type="compositionally biased region" description="Low complexity" evidence="5">
    <location>
        <begin position="46"/>
        <end position="66"/>
    </location>
</feature>
<protein>
    <recommendedName>
        <fullName evidence="7">Peptidase C1A papain C-terminal domain-containing protein</fullName>
    </recommendedName>
</protein>
<evidence type="ECO:0000256" key="3">
    <source>
        <dbReference type="ARBA" id="ARBA00022801"/>
    </source>
</evidence>
<organism evidence="8 9">
    <name type="scientific">Heterodera trifolii</name>
    <dbReference type="NCBI Taxonomy" id="157864"/>
    <lineage>
        <taxon>Eukaryota</taxon>
        <taxon>Metazoa</taxon>
        <taxon>Ecdysozoa</taxon>
        <taxon>Nematoda</taxon>
        <taxon>Chromadorea</taxon>
        <taxon>Rhabditida</taxon>
        <taxon>Tylenchina</taxon>
        <taxon>Tylenchomorpha</taxon>
        <taxon>Tylenchoidea</taxon>
        <taxon>Heteroderidae</taxon>
        <taxon>Heteroderinae</taxon>
        <taxon>Heterodera</taxon>
    </lineage>
</organism>
<sequence>MAQTNPFKHSFLLFLFTALVIVIAITLAENHATDADNANDAENATEADNATATDAENTTETDNATDTVNATDADNVTEKLRKAQEDVDKLNKEQNYWTAIVNKNLTLLDEETIKKMMNGSLETPRHQNKTRQQKVPRAMQSAATATTGGMTCVAKNLTNEGYIERMEKLQKAQEYVDQLNEAQNYWTAVVHENFALMDEETIKKMMNGSLEAPPYNTNGSSDEFGSATAAPLPLNFDAREQWPQCADFIGMVTEQGACGSCWAISAAAVLTDRICIERLKKGIRSYTTNASLFVSTQDTLESQNCDCAGGFANLAWKWYAETGVVSGTNYSTDLGCKPYIVPADESNLSLHPVRGTHCHKQCDKQLPFIYREGRVFRLKGTPTHWQGADANREEAMMREIMTNGPIQVDVDTYNDLRNYGHSSNRINVYVHQKNDTETPGGHSMKLIGWGEESTDNGEVVKYWLGVNSWKTIWGLKGLFKWRRGTDECRIESRNVNFGTPDV</sequence>
<dbReference type="GO" id="GO:0008234">
    <property type="term" value="F:cysteine-type peptidase activity"/>
    <property type="evidence" value="ECO:0007669"/>
    <property type="project" value="UniProtKB-KW"/>
</dbReference>
<keyword evidence="6" id="KW-0732">Signal</keyword>
<evidence type="ECO:0000256" key="5">
    <source>
        <dbReference type="SAM" id="MobiDB-lite"/>
    </source>
</evidence>
<dbReference type="AlphaFoldDB" id="A0ABD2IG11"/>
<keyword evidence="2" id="KW-0645">Protease</keyword>
<evidence type="ECO:0000259" key="7">
    <source>
        <dbReference type="SMART" id="SM00645"/>
    </source>
</evidence>
<dbReference type="Proteomes" id="UP001620626">
    <property type="component" value="Unassembled WGS sequence"/>
</dbReference>
<dbReference type="InterPro" id="IPR038765">
    <property type="entry name" value="Papain-like_cys_pep_sf"/>
</dbReference>
<feature type="signal peptide" evidence="6">
    <location>
        <begin position="1"/>
        <end position="28"/>
    </location>
</feature>
<reference evidence="8 9" key="1">
    <citation type="submission" date="2024-10" db="EMBL/GenBank/DDBJ databases">
        <authorList>
            <person name="Kim D."/>
        </authorList>
    </citation>
    <scope>NUCLEOTIDE SEQUENCE [LARGE SCALE GENOMIC DNA]</scope>
    <source>
        <strain evidence="8">BH-2024</strain>
    </source>
</reference>
<dbReference type="SUPFAM" id="SSF54001">
    <property type="entry name" value="Cysteine proteinases"/>
    <property type="match status" value="1"/>
</dbReference>
<dbReference type="EMBL" id="JBICBT010001195">
    <property type="protein sequence ID" value="KAL3079129.1"/>
    <property type="molecule type" value="Genomic_DNA"/>
</dbReference>
<keyword evidence="4" id="KW-0788">Thiol protease</keyword>
<name>A0ABD2IG11_9BILA</name>